<keyword evidence="5" id="KW-1185">Reference proteome</keyword>
<dbReference type="GO" id="GO:0031470">
    <property type="term" value="C:carboxysome"/>
    <property type="evidence" value="ECO:0007669"/>
    <property type="project" value="UniProtKB-SubCell"/>
</dbReference>
<dbReference type="PANTHER" id="PTHR36539">
    <property type="entry name" value="ETHANOLAMINE UTILIZATION PROTEIN EUTN"/>
    <property type="match status" value="1"/>
</dbReference>
<dbReference type="InterPro" id="IPR036677">
    <property type="entry name" value="EutN_CcmL_sf"/>
</dbReference>
<dbReference type="Proteomes" id="UP000190328">
    <property type="component" value="Unassembled WGS sequence"/>
</dbReference>
<dbReference type="AlphaFoldDB" id="A0A1T4K5R6"/>
<accession>A0A1T4K5R6</accession>
<keyword evidence="2" id="KW-1282">Carboxysome</keyword>
<dbReference type="STRING" id="263852.SAMN02745116_00101"/>
<evidence type="ECO:0000313" key="4">
    <source>
        <dbReference type="EMBL" id="SJZ37774.1"/>
    </source>
</evidence>
<evidence type="ECO:0000313" key="5">
    <source>
        <dbReference type="Proteomes" id="UP000190328"/>
    </source>
</evidence>
<dbReference type="Pfam" id="PF03319">
    <property type="entry name" value="EutN_CcmL"/>
    <property type="match status" value="1"/>
</dbReference>
<dbReference type="RefSeq" id="WP_078806073.1">
    <property type="nucleotide sequence ID" value="NZ_FUXI01000001.1"/>
</dbReference>
<evidence type="ECO:0000256" key="1">
    <source>
        <dbReference type="ARBA" id="ARBA00023587"/>
    </source>
</evidence>
<dbReference type="PANTHER" id="PTHR36539:SF2">
    <property type="entry name" value="ETHANOLAMINE UTILIZATION PROTEIN"/>
    <property type="match status" value="1"/>
</dbReference>
<dbReference type="InterPro" id="IPR004992">
    <property type="entry name" value="EutN_CcmL"/>
</dbReference>
<keyword evidence="3" id="KW-1283">Bacterial microcompartment</keyword>
<evidence type="ECO:0000256" key="3">
    <source>
        <dbReference type="ARBA" id="ARBA00024446"/>
    </source>
</evidence>
<gene>
    <name evidence="4" type="ORF">SAMN02745116_00101</name>
</gene>
<dbReference type="EMBL" id="FUXI01000001">
    <property type="protein sequence ID" value="SJZ37774.1"/>
    <property type="molecule type" value="Genomic_DNA"/>
</dbReference>
<proteinExistence type="predicted"/>
<sequence length="87" mass="9382">MILGRVIGNIWSTRKNERLTGLKFMVVERLDHQENSTQDTFIAADNVGAGVGDTVIVVTGSAARVALEQEIPVDSTIVGIVDSVEQE</sequence>
<reference evidence="4 5" key="1">
    <citation type="submission" date="2017-02" db="EMBL/GenBank/DDBJ databases">
        <authorList>
            <person name="Peterson S.W."/>
        </authorList>
    </citation>
    <scope>NUCLEOTIDE SEQUENCE [LARGE SCALE GENOMIC DNA]</scope>
    <source>
        <strain evidence="4 5">ATCC BAA-1030</strain>
    </source>
</reference>
<dbReference type="Gene3D" id="2.40.50.220">
    <property type="entry name" value="EutN/Ccml"/>
    <property type="match status" value="1"/>
</dbReference>
<comment type="subcellular location">
    <subcellularLocation>
        <location evidence="1">Carboxysome</location>
    </subcellularLocation>
</comment>
<organism evidence="4 5">
    <name type="scientific">Pilibacter termitis</name>
    <dbReference type="NCBI Taxonomy" id="263852"/>
    <lineage>
        <taxon>Bacteria</taxon>
        <taxon>Bacillati</taxon>
        <taxon>Bacillota</taxon>
        <taxon>Bacilli</taxon>
        <taxon>Lactobacillales</taxon>
        <taxon>Enterococcaceae</taxon>
        <taxon>Pilibacter</taxon>
    </lineage>
</organism>
<dbReference type="SUPFAM" id="SSF159133">
    <property type="entry name" value="EutN/CcmL-like"/>
    <property type="match status" value="1"/>
</dbReference>
<dbReference type="PROSITE" id="PS51932">
    <property type="entry name" value="BMV"/>
    <property type="match status" value="1"/>
</dbReference>
<name>A0A1T4K5R6_9ENTE</name>
<evidence type="ECO:0000256" key="2">
    <source>
        <dbReference type="ARBA" id="ARBA00023669"/>
    </source>
</evidence>
<protein>
    <submittedName>
        <fullName evidence="4">Ethanolamine utilization protein EutN</fullName>
    </submittedName>
</protein>
<dbReference type="CDD" id="cd01614">
    <property type="entry name" value="EutN_CcmL"/>
    <property type="match status" value="1"/>
</dbReference>
<dbReference type="OrthoDB" id="196195at2"/>